<comment type="subcellular location">
    <subcellularLocation>
        <location evidence="1">Cell outer membrane</location>
    </subcellularLocation>
</comment>
<comment type="similarity">
    <text evidence="2">Belongs to the outer membrane factor (OMF) (TC 1.B.17) family.</text>
</comment>
<keyword evidence="9" id="KW-0732">Signal</keyword>
<dbReference type="PATRIC" id="fig|1341683.3.peg.2637"/>
<keyword evidence="8" id="KW-0175">Coiled coil</keyword>
<dbReference type="Gene3D" id="1.20.1600.10">
    <property type="entry name" value="Outer membrane efflux proteins (OEP)"/>
    <property type="match status" value="1"/>
</dbReference>
<evidence type="ECO:0000256" key="9">
    <source>
        <dbReference type="SAM" id="SignalP"/>
    </source>
</evidence>
<dbReference type="InterPro" id="IPR003423">
    <property type="entry name" value="OMP_efflux"/>
</dbReference>
<keyword evidence="11" id="KW-1185">Reference proteome</keyword>
<evidence type="ECO:0000256" key="1">
    <source>
        <dbReference type="ARBA" id="ARBA00004442"/>
    </source>
</evidence>
<sequence>MYIKEKILFFAILSIQSNALFALPNWQEFTFQKDENKPLVVSVNQLSQFQIDRILNQKINMPLSSFSSPQERKNEFLKTIELALMKHPDIQQQIQNIQGQNANIDIVKAGYYPHLSSAMTTGDFSSRERGRQLISLSATQLLYDFGKTQSSVNAENAQLAVKKLNLLIKIDEIALKASSLIINIKRSQEIVRIAEQEVKGIRHIVEITQLRAKAGLSSQADPVQAQSYLQIAQTNLLAQQSLLKQYQLQLQTLVGLEQSLGNWEIPTALTLNSALYDEPKFNRIPQMMAAQAEIYVAQAKRSQAKAEYYPTVNLKGTLSQAVNGRNPNTNEQNGHDSSIMLEATANLFQGGATAAQIRAASYAEDAAKSKLSSDYRNILDQVQLIREQIENKQRQLHILLARQQVTIKTKELYQEQYKLGTRSALDLLNAEQAIHSASSDIENARYDIYSSLAQYIQVTGRTRDVYELDHVSIQGVEIQP</sequence>
<dbReference type="SUPFAM" id="SSF56954">
    <property type="entry name" value="Outer membrane efflux proteins (OEP)"/>
    <property type="match status" value="1"/>
</dbReference>
<evidence type="ECO:0000256" key="8">
    <source>
        <dbReference type="SAM" id="Coils"/>
    </source>
</evidence>
<keyword evidence="6" id="KW-0472">Membrane</keyword>
<evidence type="ECO:0000256" key="5">
    <source>
        <dbReference type="ARBA" id="ARBA00022692"/>
    </source>
</evidence>
<feature type="chain" id="PRO_5004710583" description="RND transporter" evidence="9">
    <location>
        <begin position="23"/>
        <end position="480"/>
    </location>
</feature>
<proteinExistence type="inferred from homology"/>
<keyword evidence="7" id="KW-0998">Cell outer membrane</keyword>
<name>V2U7B2_9GAMM</name>
<protein>
    <recommendedName>
        <fullName evidence="12">RND transporter</fullName>
    </recommendedName>
</protein>
<evidence type="ECO:0000313" key="10">
    <source>
        <dbReference type="EMBL" id="ESK50173.1"/>
    </source>
</evidence>
<feature type="coiled-coil region" evidence="8">
    <location>
        <begin position="375"/>
        <end position="402"/>
    </location>
</feature>
<evidence type="ECO:0000256" key="4">
    <source>
        <dbReference type="ARBA" id="ARBA00022452"/>
    </source>
</evidence>
<gene>
    <name evidence="10" type="ORF">P255_02671</name>
</gene>
<dbReference type="GO" id="GO:1990281">
    <property type="term" value="C:efflux pump complex"/>
    <property type="evidence" value="ECO:0007669"/>
    <property type="project" value="TreeGrafter"/>
</dbReference>
<keyword evidence="4" id="KW-1134">Transmembrane beta strand</keyword>
<evidence type="ECO:0008006" key="12">
    <source>
        <dbReference type="Google" id="ProtNLM"/>
    </source>
</evidence>
<dbReference type="Proteomes" id="UP000018418">
    <property type="component" value="Unassembled WGS sequence"/>
</dbReference>
<dbReference type="RefSeq" id="WP_004898146.1">
    <property type="nucleotide sequence ID" value="NZ_BBTI01000013.1"/>
</dbReference>
<evidence type="ECO:0000256" key="3">
    <source>
        <dbReference type="ARBA" id="ARBA00022448"/>
    </source>
</evidence>
<evidence type="ECO:0000256" key="2">
    <source>
        <dbReference type="ARBA" id="ARBA00007613"/>
    </source>
</evidence>
<accession>V2U7B2</accession>
<dbReference type="Pfam" id="PF02321">
    <property type="entry name" value="OEP"/>
    <property type="match status" value="2"/>
</dbReference>
<evidence type="ECO:0000256" key="6">
    <source>
        <dbReference type="ARBA" id="ARBA00023136"/>
    </source>
</evidence>
<evidence type="ECO:0000313" key="11">
    <source>
        <dbReference type="Proteomes" id="UP000018418"/>
    </source>
</evidence>
<dbReference type="AlphaFoldDB" id="V2U7B2"/>
<dbReference type="OrthoDB" id="314748at2"/>
<evidence type="ECO:0000256" key="7">
    <source>
        <dbReference type="ARBA" id="ARBA00023237"/>
    </source>
</evidence>
<dbReference type="GO" id="GO:0015562">
    <property type="term" value="F:efflux transmembrane transporter activity"/>
    <property type="evidence" value="ECO:0007669"/>
    <property type="project" value="InterPro"/>
</dbReference>
<feature type="signal peptide" evidence="9">
    <location>
        <begin position="1"/>
        <end position="22"/>
    </location>
</feature>
<dbReference type="PANTHER" id="PTHR30026">
    <property type="entry name" value="OUTER MEMBRANE PROTEIN TOLC"/>
    <property type="match status" value="1"/>
</dbReference>
<organism evidence="10 11">
    <name type="scientific">Acinetobacter brisouii CIP 110357</name>
    <dbReference type="NCBI Taxonomy" id="1341683"/>
    <lineage>
        <taxon>Bacteria</taxon>
        <taxon>Pseudomonadati</taxon>
        <taxon>Pseudomonadota</taxon>
        <taxon>Gammaproteobacteria</taxon>
        <taxon>Moraxellales</taxon>
        <taxon>Moraxellaceae</taxon>
        <taxon>Acinetobacter</taxon>
    </lineage>
</organism>
<dbReference type="EMBL" id="AYEU01000009">
    <property type="protein sequence ID" value="ESK50173.1"/>
    <property type="molecule type" value="Genomic_DNA"/>
</dbReference>
<reference evidence="10 11" key="1">
    <citation type="submission" date="2013-10" db="EMBL/GenBank/DDBJ databases">
        <title>The Genome Sequence of Acinetobacter brisouii CIP 110357.</title>
        <authorList>
            <consortium name="The Broad Institute Genomics Platform"/>
            <consortium name="The Broad Institute Genome Sequencing Center for Infectious Disease"/>
            <person name="Cerqueira G."/>
            <person name="Feldgarden M."/>
            <person name="Courvalin P."/>
            <person name="Grillot-Courvalin C."/>
            <person name="Clermont D."/>
            <person name="Rocha E."/>
            <person name="Yoon E.-J."/>
            <person name="Nemec A."/>
            <person name="Young S.K."/>
            <person name="Zeng Q."/>
            <person name="Gargeya S."/>
            <person name="Fitzgerald M."/>
            <person name="Abouelleil A."/>
            <person name="Alvarado L."/>
            <person name="Berlin A.M."/>
            <person name="Chapman S.B."/>
            <person name="Gainer-Dewar J."/>
            <person name="Goldberg J."/>
            <person name="Gnerre S."/>
            <person name="Griggs A."/>
            <person name="Gujja S."/>
            <person name="Hansen M."/>
            <person name="Howarth C."/>
            <person name="Imamovic A."/>
            <person name="Ireland A."/>
            <person name="Larimer J."/>
            <person name="McCowan C."/>
            <person name="Murphy C."/>
            <person name="Pearson M."/>
            <person name="Poon T.W."/>
            <person name="Priest M."/>
            <person name="Roberts A."/>
            <person name="Saif S."/>
            <person name="Shea T."/>
            <person name="Sykes S."/>
            <person name="Wortman J."/>
            <person name="Nusbaum C."/>
            <person name="Birren B."/>
        </authorList>
    </citation>
    <scope>NUCLEOTIDE SEQUENCE [LARGE SCALE GENOMIC DNA]</scope>
    <source>
        <strain evidence="10 11">CIP 110357</strain>
    </source>
</reference>
<dbReference type="InterPro" id="IPR051906">
    <property type="entry name" value="TolC-like"/>
</dbReference>
<dbReference type="HOGENOM" id="CLU_012817_0_3_6"/>
<comment type="caution">
    <text evidence="10">The sequence shown here is derived from an EMBL/GenBank/DDBJ whole genome shotgun (WGS) entry which is preliminary data.</text>
</comment>
<dbReference type="PANTHER" id="PTHR30026:SF22">
    <property type="entry name" value="OUTER MEMBRANE EFFLUX PROTEIN"/>
    <property type="match status" value="1"/>
</dbReference>
<keyword evidence="5" id="KW-0812">Transmembrane</keyword>
<keyword evidence="3" id="KW-0813">Transport</keyword>
<dbReference type="GO" id="GO:0009279">
    <property type="term" value="C:cell outer membrane"/>
    <property type="evidence" value="ECO:0007669"/>
    <property type="project" value="UniProtKB-SubCell"/>
</dbReference>
<dbReference type="GO" id="GO:0015288">
    <property type="term" value="F:porin activity"/>
    <property type="evidence" value="ECO:0007669"/>
    <property type="project" value="TreeGrafter"/>
</dbReference>